<feature type="region of interest" description="Disordered" evidence="6">
    <location>
        <begin position="405"/>
        <end position="439"/>
    </location>
</feature>
<dbReference type="PANTHER" id="PTHR14428">
    <property type="entry name" value="NUCLEOLAR COMPLEX PROTEIN 3"/>
    <property type="match status" value="1"/>
</dbReference>
<evidence type="ECO:0000256" key="4">
    <source>
        <dbReference type="ARBA" id="ARBA00023242"/>
    </source>
</evidence>
<feature type="domain" description="CCAAT-binding factor" evidence="7">
    <location>
        <begin position="549"/>
        <end position="729"/>
    </location>
</feature>
<keyword evidence="4" id="KW-0539">Nucleus</keyword>
<keyword evidence="5" id="KW-0690">Ribosome biogenesis</keyword>
<dbReference type="EMBL" id="SPOI01000018">
    <property type="protein sequence ID" value="TIB40296.1"/>
    <property type="molecule type" value="Genomic_DNA"/>
</dbReference>
<dbReference type="InterPro" id="IPR011501">
    <property type="entry name" value="Noc3_N"/>
</dbReference>
<comment type="caution">
    <text evidence="9">The sequence shown here is derived from an EMBL/GenBank/DDBJ whole genome shotgun (WGS) entry which is preliminary data.</text>
</comment>
<dbReference type="InterPro" id="IPR016903">
    <property type="entry name" value="Nucleolar_cplx-assoc_3"/>
</dbReference>
<dbReference type="GO" id="GO:0005730">
    <property type="term" value="C:nucleolus"/>
    <property type="evidence" value="ECO:0007669"/>
    <property type="project" value="UniProtKB-SubCell"/>
</dbReference>
<proteinExistence type="inferred from homology"/>
<dbReference type="AlphaFoldDB" id="A0A4T0JBR3"/>
<name>A0A4T0JBR3_WALIC</name>
<dbReference type="GO" id="GO:0003682">
    <property type="term" value="F:chromatin binding"/>
    <property type="evidence" value="ECO:0007669"/>
    <property type="project" value="TreeGrafter"/>
</dbReference>
<evidence type="ECO:0000256" key="5">
    <source>
        <dbReference type="PIRNR" id="PIRNR028977"/>
    </source>
</evidence>
<dbReference type="InterPro" id="IPR016024">
    <property type="entry name" value="ARM-type_fold"/>
</dbReference>
<evidence type="ECO:0000313" key="9">
    <source>
        <dbReference type="EMBL" id="TIB40296.1"/>
    </source>
</evidence>
<dbReference type="InterPro" id="IPR005612">
    <property type="entry name" value="CCAAT-binding_factor"/>
</dbReference>
<dbReference type="PANTHER" id="PTHR14428:SF5">
    <property type="entry name" value="NUCLEOLAR COMPLEX PROTEIN 3 HOMOLOG"/>
    <property type="match status" value="1"/>
</dbReference>
<dbReference type="Proteomes" id="UP000310689">
    <property type="component" value="Unassembled WGS sequence"/>
</dbReference>
<organism evidence="9 10">
    <name type="scientific">Wallemia ichthyophaga</name>
    <dbReference type="NCBI Taxonomy" id="245174"/>
    <lineage>
        <taxon>Eukaryota</taxon>
        <taxon>Fungi</taxon>
        <taxon>Dikarya</taxon>
        <taxon>Basidiomycota</taxon>
        <taxon>Wallemiomycotina</taxon>
        <taxon>Wallemiomycetes</taxon>
        <taxon>Wallemiales</taxon>
        <taxon>Wallemiaceae</taxon>
        <taxon>Wallemia</taxon>
    </lineage>
</organism>
<dbReference type="PIRSF" id="PIRSF028977">
    <property type="entry name" value="Nucleolar_complex_p3"/>
    <property type="match status" value="1"/>
</dbReference>
<sequence length="737" mass="84292">MSSRSTSSMSSGSEDEVYETRFFDEQKPSFLAQLNEKEISKPTNKLKNAKRKFVKPQSESEESRSGEDSEDSLASDVASDDAASDIPSDADDNLEDNYQLQLQKQHSKASPQAEQNRLPIKLDDGKIKNLPSRPKQLKADDIYESQSEQEEDDQEVDKDKSDEADEEDSDEKTHHIYRIYMQNNTKKSQLAAAKFTMASIAQTVLTDPEENLIHIRKLQQLTQYKLKYDDKEIVNLESIRQLSHLSLSAIFVDILPSYRIRKLSEKEKTEKVSKEVAARRQWEELIIQLYQNWLASLDKEIKKASTLTKVCLQCMCIMLERATHFNFHTNIMECVIGRISKQSWDELSKMCYDALEKVLKSDVSGEFSLEITKILNRMIKERQFRISPNVLSLFNNLRLREELTLESTQKPNKHQRKFKENKEKKHLSKKAKKAHRENKEIEKEMREAQVEVDKETKDRNNTETLKLIFVIYFRILKFPESSPLLPVALEGVANFSHLVNVDFFVDLLDVLKSISKRAELDALVEEKLVHEEDENVDTLVPSSETRLRLLCISTAFKLLTDQGESLNIDLDDFLTSLYALLLPLSISPTIETVPDNSVKSFKKIKPVHAKSESELLFDTLNIVFFTARNQTKGVPSTRCLAFAKRILICTLQWPGDSSLKAVDFVQKLVGIAGGSVIETLLSTEDRMSGEGGYKAYLNDPYACNAQNALGFELALLESQHYDSRVRNAAYELANTKR</sequence>
<comment type="function">
    <text evidence="5">Required for synthesis of 60S ribosomal subunits and the transport of pre-ribosomes from the nucleoplasm to the cytoplasm.</text>
</comment>
<keyword evidence="3" id="KW-0175">Coiled coil</keyword>
<evidence type="ECO:0000256" key="3">
    <source>
        <dbReference type="ARBA" id="ARBA00023054"/>
    </source>
</evidence>
<feature type="region of interest" description="Disordered" evidence="6">
    <location>
        <begin position="1"/>
        <end position="21"/>
    </location>
</feature>
<dbReference type="Pfam" id="PF03914">
    <property type="entry name" value="CBF"/>
    <property type="match status" value="1"/>
</dbReference>
<feature type="compositionally biased region" description="Low complexity" evidence="6">
    <location>
        <begin position="1"/>
        <end position="12"/>
    </location>
</feature>
<dbReference type="GO" id="GO:0006270">
    <property type="term" value="P:DNA replication initiation"/>
    <property type="evidence" value="ECO:0007669"/>
    <property type="project" value="TreeGrafter"/>
</dbReference>
<feature type="domain" description="Nucleolar complex-associated protein 3 N-terminal" evidence="8">
    <location>
        <begin position="193"/>
        <end position="293"/>
    </location>
</feature>
<evidence type="ECO:0000259" key="8">
    <source>
        <dbReference type="Pfam" id="PF07540"/>
    </source>
</evidence>
<feature type="compositionally biased region" description="Acidic residues" evidence="6">
    <location>
        <begin position="68"/>
        <end position="95"/>
    </location>
</feature>
<feature type="compositionally biased region" description="Basic residues" evidence="6">
    <location>
        <begin position="424"/>
        <end position="436"/>
    </location>
</feature>
<evidence type="ECO:0000256" key="2">
    <source>
        <dbReference type="ARBA" id="ARBA00007797"/>
    </source>
</evidence>
<feature type="region of interest" description="Disordered" evidence="6">
    <location>
        <begin position="33"/>
        <end position="174"/>
    </location>
</feature>
<feature type="compositionally biased region" description="Acidic residues" evidence="6">
    <location>
        <begin position="147"/>
        <end position="170"/>
    </location>
</feature>
<evidence type="ECO:0000259" key="7">
    <source>
        <dbReference type="Pfam" id="PF03914"/>
    </source>
</evidence>
<accession>A0A4T0JBR3</accession>
<dbReference type="SUPFAM" id="SSF48371">
    <property type="entry name" value="ARM repeat"/>
    <property type="match status" value="1"/>
</dbReference>
<reference evidence="9 10" key="1">
    <citation type="submission" date="2019-03" db="EMBL/GenBank/DDBJ databases">
        <title>Sequencing 23 genomes of Wallemia ichthyophaga.</title>
        <authorList>
            <person name="Gostincar C."/>
        </authorList>
    </citation>
    <scope>NUCLEOTIDE SEQUENCE [LARGE SCALE GENOMIC DNA]</scope>
    <source>
        <strain evidence="9 10">EXF-6200</strain>
    </source>
</reference>
<evidence type="ECO:0000256" key="1">
    <source>
        <dbReference type="ARBA" id="ARBA00004604"/>
    </source>
</evidence>
<dbReference type="GO" id="GO:0042254">
    <property type="term" value="P:ribosome biogenesis"/>
    <property type="evidence" value="ECO:0007669"/>
    <property type="project" value="UniProtKB-KW"/>
</dbReference>
<protein>
    <recommendedName>
        <fullName evidence="5">Nucleolar complex-associated protein 3</fullName>
    </recommendedName>
</protein>
<comment type="similarity">
    <text evidence="2 5">Belongs to the CBF/MAK21 family.</text>
</comment>
<feature type="compositionally biased region" description="Polar residues" evidence="6">
    <location>
        <begin position="96"/>
        <end position="115"/>
    </location>
</feature>
<gene>
    <name evidence="9" type="ORF">E3P86_00740</name>
</gene>
<evidence type="ECO:0000256" key="6">
    <source>
        <dbReference type="SAM" id="MobiDB-lite"/>
    </source>
</evidence>
<evidence type="ECO:0000313" key="10">
    <source>
        <dbReference type="Proteomes" id="UP000310689"/>
    </source>
</evidence>
<comment type="subcellular location">
    <subcellularLocation>
        <location evidence="1 5">Nucleus</location>
        <location evidence="1 5">Nucleolus</location>
    </subcellularLocation>
</comment>
<dbReference type="Pfam" id="PF07540">
    <property type="entry name" value="NOC3p"/>
    <property type="match status" value="1"/>
</dbReference>